<protein>
    <recommendedName>
        <fullName evidence="3">Rab-GAP TBC domain-containing protein</fullName>
    </recommendedName>
</protein>
<dbReference type="InterPro" id="IPR035969">
    <property type="entry name" value="Rab-GAP_TBC_sf"/>
</dbReference>
<gene>
    <name evidence="4" type="ORF">CTAYLR_009357</name>
</gene>
<dbReference type="InterPro" id="IPR000195">
    <property type="entry name" value="Rab-GAP-TBC_dom"/>
</dbReference>
<feature type="coiled-coil region" evidence="1">
    <location>
        <begin position="7"/>
        <end position="48"/>
    </location>
</feature>
<keyword evidence="1" id="KW-0175">Coiled coil</keyword>
<dbReference type="AlphaFoldDB" id="A0AAD7UKW9"/>
<dbReference type="PROSITE" id="PS50086">
    <property type="entry name" value="TBC_RABGAP"/>
    <property type="match status" value="1"/>
</dbReference>
<keyword evidence="5" id="KW-1185">Reference proteome</keyword>
<dbReference type="GO" id="GO:0031267">
    <property type="term" value="F:small GTPase binding"/>
    <property type="evidence" value="ECO:0007669"/>
    <property type="project" value="TreeGrafter"/>
</dbReference>
<dbReference type="Gene3D" id="1.10.8.270">
    <property type="entry name" value="putative rabgap domain of human tbc1 domain family member 14 like domains"/>
    <property type="match status" value="1"/>
</dbReference>
<dbReference type="Gene3D" id="1.10.472.80">
    <property type="entry name" value="Ypt/Rab-GAP domain of gyp1p, domain 3"/>
    <property type="match status" value="1"/>
</dbReference>
<dbReference type="GO" id="GO:0005096">
    <property type="term" value="F:GTPase activator activity"/>
    <property type="evidence" value="ECO:0007669"/>
    <property type="project" value="TreeGrafter"/>
</dbReference>
<evidence type="ECO:0000256" key="2">
    <source>
        <dbReference type="SAM" id="MobiDB-lite"/>
    </source>
</evidence>
<reference evidence="4" key="1">
    <citation type="submission" date="2023-01" db="EMBL/GenBank/DDBJ databases">
        <title>Metagenome sequencing of chrysophaentin producing Chrysophaeum taylorii.</title>
        <authorList>
            <person name="Davison J."/>
            <person name="Bewley C."/>
        </authorList>
    </citation>
    <scope>NUCLEOTIDE SEQUENCE</scope>
    <source>
        <strain evidence="4">NIES-1699</strain>
    </source>
</reference>
<evidence type="ECO:0000256" key="1">
    <source>
        <dbReference type="SAM" id="Coils"/>
    </source>
</evidence>
<feature type="region of interest" description="Disordered" evidence="2">
    <location>
        <begin position="441"/>
        <end position="474"/>
    </location>
</feature>
<dbReference type="Pfam" id="PF00566">
    <property type="entry name" value="RabGAP-TBC"/>
    <property type="match status" value="1"/>
</dbReference>
<dbReference type="SMART" id="SM00164">
    <property type="entry name" value="TBC"/>
    <property type="match status" value="1"/>
</dbReference>
<proteinExistence type="predicted"/>
<evidence type="ECO:0000259" key="3">
    <source>
        <dbReference type="PROSITE" id="PS50086"/>
    </source>
</evidence>
<evidence type="ECO:0000313" key="4">
    <source>
        <dbReference type="EMBL" id="KAJ8608817.1"/>
    </source>
</evidence>
<dbReference type="Proteomes" id="UP001230188">
    <property type="component" value="Unassembled WGS sequence"/>
</dbReference>
<evidence type="ECO:0000313" key="5">
    <source>
        <dbReference type="Proteomes" id="UP001230188"/>
    </source>
</evidence>
<dbReference type="SUPFAM" id="SSF47923">
    <property type="entry name" value="Ypt/Rab-GAP domain of gyp1p"/>
    <property type="match status" value="2"/>
</dbReference>
<dbReference type="PANTHER" id="PTHR47219:SF9">
    <property type="entry name" value="GTPASE ACTIVATING PROTEIN AND CENTROSOME-ASSOCIATED, ISOFORM B"/>
    <property type="match status" value="1"/>
</dbReference>
<comment type="caution">
    <text evidence="4">The sequence shown here is derived from an EMBL/GenBank/DDBJ whole genome shotgun (WGS) entry which is preliminary data.</text>
</comment>
<feature type="compositionally biased region" description="Polar residues" evidence="2">
    <location>
        <begin position="448"/>
        <end position="474"/>
    </location>
</feature>
<dbReference type="PANTHER" id="PTHR47219">
    <property type="entry name" value="RAB GTPASE-ACTIVATING PROTEIN 1-LIKE"/>
    <property type="match status" value="1"/>
</dbReference>
<accession>A0AAD7UKW9</accession>
<dbReference type="InterPro" id="IPR050302">
    <property type="entry name" value="Rab_GAP_TBC_domain"/>
</dbReference>
<name>A0AAD7UKW9_9STRA</name>
<dbReference type="EMBL" id="JAQMWT010000158">
    <property type="protein sequence ID" value="KAJ8608817.1"/>
    <property type="molecule type" value="Genomic_DNA"/>
</dbReference>
<feature type="domain" description="Rab-GAP TBC" evidence="3">
    <location>
        <begin position="107"/>
        <end position="306"/>
    </location>
</feature>
<organism evidence="4 5">
    <name type="scientific">Chrysophaeum taylorii</name>
    <dbReference type="NCBI Taxonomy" id="2483200"/>
    <lineage>
        <taxon>Eukaryota</taxon>
        <taxon>Sar</taxon>
        <taxon>Stramenopiles</taxon>
        <taxon>Ochrophyta</taxon>
        <taxon>Pelagophyceae</taxon>
        <taxon>Pelagomonadales</taxon>
        <taxon>Pelagomonadaceae</taxon>
        <taxon>Chrysophaeum</taxon>
    </lineage>
</organism>
<sequence length="474" mass="52523">MGVVSALKKYRIELKLEKLEHQVARRQIRTLEEEVAALRRSLASLASRRAECLVLVDRRAGTLLRRAAWWLDVADQRRALAVSRAWLVASGGKSRGARPPRAKSVVAAADAERFSAWRRLLESLGDLPENNESLVVEAAEQLSSLMSFSDDEDDEDEEATSRDDEAIELDLRRTRDGADLDPLRLTLRRVCEEHPDVGYCQGMNFVAAFILRRASGDVDRAATVFSRLFSALRLRSVYGADMPGLKMLLFQLEALLALHLPHLAAFLNDLDLPPALYATSWFVTILVNFLPERDATVAWDHLVAVLASPPPPWTVDEDSNRPVALRGWALVFRVILLSLEAVADDVVGLSFDDTLHQLQNFPLTFKGTSLARLLASKPHAFEENEPLDAQLDNLRRDYAREISNGRSSRTLKPTTSYRAAADRVFKYSRAVLHASISTSLNPPPVGAASSTTASPRSNATNVFSEDDLSLSSST</sequence>